<gene>
    <name evidence="4" type="ORF">ACFPOF_07745</name>
</gene>
<comment type="caution">
    <text evidence="4">The sequence shown here is derived from an EMBL/GenBank/DDBJ whole genome shotgun (WGS) entry which is preliminary data.</text>
</comment>
<feature type="domain" description="ABC transporter" evidence="3">
    <location>
        <begin position="318"/>
        <end position="525"/>
    </location>
</feature>
<dbReference type="GO" id="GO:0005524">
    <property type="term" value="F:ATP binding"/>
    <property type="evidence" value="ECO:0007669"/>
    <property type="project" value="UniProtKB-KW"/>
</dbReference>
<dbReference type="Pfam" id="PF12848">
    <property type="entry name" value="ABC_tran_Xtn"/>
    <property type="match status" value="1"/>
</dbReference>
<proteinExistence type="predicted"/>
<dbReference type="Proteomes" id="UP001596113">
    <property type="component" value="Unassembled WGS sequence"/>
</dbReference>
<organism evidence="4 5">
    <name type="scientific">Cohnella soli</name>
    <dbReference type="NCBI Taxonomy" id="425005"/>
    <lineage>
        <taxon>Bacteria</taxon>
        <taxon>Bacillati</taxon>
        <taxon>Bacillota</taxon>
        <taxon>Bacilli</taxon>
        <taxon>Bacillales</taxon>
        <taxon>Paenibacillaceae</taxon>
        <taxon>Cohnella</taxon>
    </lineage>
</organism>
<name>A0ABW0HNH1_9BACL</name>
<dbReference type="PROSITE" id="PS50893">
    <property type="entry name" value="ABC_TRANSPORTER_2"/>
    <property type="match status" value="2"/>
</dbReference>
<dbReference type="InterPro" id="IPR003439">
    <property type="entry name" value="ABC_transporter-like_ATP-bd"/>
</dbReference>
<dbReference type="RefSeq" id="WP_378131249.1">
    <property type="nucleotide sequence ID" value="NZ_JBHSMI010000013.1"/>
</dbReference>
<keyword evidence="1" id="KW-0547">Nucleotide-binding</keyword>
<dbReference type="PROSITE" id="PS00211">
    <property type="entry name" value="ABC_TRANSPORTER_1"/>
    <property type="match status" value="2"/>
</dbReference>
<dbReference type="SUPFAM" id="SSF52540">
    <property type="entry name" value="P-loop containing nucleoside triphosphate hydrolases"/>
    <property type="match status" value="2"/>
</dbReference>
<reference evidence="5" key="1">
    <citation type="journal article" date="2019" name="Int. J. Syst. Evol. Microbiol.">
        <title>The Global Catalogue of Microorganisms (GCM) 10K type strain sequencing project: providing services to taxonomists for standard genome sequencing and annotation.</title>
        <authorList>
            <consortium name="The Broad Institute Genomics Platform"/>
            <consortium name="The Broad Institute Genome Sequencing Center for Infectious Disease"/>
            <person name="Wu L."/>
            <person name="Ma J."/>
        </authorList>
    </citation>
    <scope>NUCLEOTIDE SEQUENCE [LARGE SCALE GENOMIC DNA]</scope>
    <source>
        <strain evidence="5">CGMCC 1.18575</strain>
    </source>
</reference>
<evidence type="ECO:0000256" key="1">
    <source>
        <dbReference type="ARBA" id="ARBA00022741"/>
    </source>
</evidence>
<dbReference type="EMBL" id="JBHSMI010000013">
    <property type="protein sequence ID" value="MFC5402629.1"/>
    <property type="molecule type" value="Genomic_DNA"/>
</dbReference>
<dbReference type="InterPro" id="IPR032781">
    <property type="entry name" value="ABC_tran_Xtn"/>
</dbReference>
<dbReference type="Pfam" id="PF00005">
    <property type="entry name" value="ABC_tran"/>
    <property type="match status" value="2"/>
</dbReference>
<dbReference type="InterPro" id="IPR027417">
    <property type="entry name" value="P-loop_NTPase"/>
</dbReference>
<dbReference type="InterPro" id="IPR051309">
    <property type="entry name" value="ABCF_ATPase"/>
</dbReference>
<evidence type="ECO:0000313" key="4">
    <source>
        <dbReference type="EMBL" id="MFC5402629.1"/>
    </source>
</evidence>
<dbReference type="CDD" id="cd03221">
    <property type="entry name" value="ABCF_EF-3"/>
    <property type="match status" value="2"/>
</dbReference>
<dbReference type="Gene3D" id="3.40.50.300">
    <property type="entry name" value="P-loop containing nucleotide triphosphate hydrolases"/>
    <property type="match status" value="2"/>
</dbReference>
<dbReference type="SMART" id="SM00382">
    <property type="entry name" value="AAA"/>
    <property type="match status" value="2"/>
</dbReference>
<evidence type="ECO:0000259" key="3">
    <source>
        <dbReference type="PROSITE" id="PS50893"/>
    </source>
</evidence>
<dbReference type="PANTHER" id="PTHR42855">
    <property type="entry name" value="ABC TRANSPORTER ATP-BINDING SUBUNIT"/>
    <property type="match status" value="1"/>
</dbReference>
<protein>
    <submittedName>
        <fullName evidence="4">ABC-F family ATP-binding cassette domain-containing protein</fullName>
    </submittedName>
</protein>
<feature type="domain" description="ABC transporter" evidence="3">
    <location>
        <begin position="4"/>
        <end position="260"/>
    </location>
</feature>
<sequence length="525" mass="59620">MSVIRLENVTKKYEESMVFREIYFKLSKGERIGLIGRNGAGKSTVFRLILGKEEPSSGKVEVDPQARIGYFSQFSELSGRLSVQQELEACFEQVAAVERELQEIADKLGTVADDGEMDTLLARQAELFETMEHLDGWNVSVEIDTVLTKLGFNDRSRHQPVDELSGGWRNRAALAKMLIQQPDVVLLDEPTNYLDMEGIAWLEQWLYRFNGAMILVSHDRQFIDKTVTHVIEIENYRFQEYEGNYTDYIRKKKMRKKELDRQFEWEEELLLMEAEAIDDRATRKSGSKDRLSRKLADNKKRIEPHPVNVLITDIYERLRFPDKLCEAKGLGQSYEGRRIFDNVSFDIQKEDRLVIVGPNGSGKSTLIKALTGQEKPESGEVVWEKGVGYAYFNRMWDELDPKDTVSHAVNTYGLGLDAPRKKVNKFLSMLQFSEADLSKNIGNLSGGQKARVALAKCLLSGAAVIILDEPTNHLDLMSIQVMEQALIHFPGAVVTVSHDRFFIDKIGTKMLTFDPTAGTVTESSL</sequence>
<accession>A0ABW0HNH1</accession>
<evidence type="ECO:0000313" key="5">
    <source>
        <dbReference type="Proteomes" id="UP001596113"/>
    </source>
</evidence>
<dbReference type="InterPro" id="IPR003593">
    <property type="entry name" value="AAA+_ATPase"/>
</dbReference>
<keyword evidence="2 4" id="KW-0067">ATP-binding</keyword>
<dbReference type="InterPro" id="IPR017871">
    <property type="entry name" value="ABC_transporter-like_CS"/>
</dbReference>
<evidence type="ECO:0000256" key="2">
    <source>
        <dbReference type="ARBA" id="ARBA00022840"/>
    </source>
</evidence>
<keyword evidence="5" id="KW-1185">Reference proteome</keyword>
<dbReference type="PANTHER" id="PTHR42855:SF2">
    <property type="entry name" value="DRUG RESISTANCE ABC TRANSPORTER,ATP-BINDING PROTEIN"/>
    <property type="match status" value="1"/>
</dbReference>